<accession>A0A348FYK2</accession>
<evidence type="ECO:0000313" key="1">
    <source>
        <dbReference type="EMBL" id="BBF92385.1"/>
    </source>
</evidence>
<dbReference type="RefSeq" id="WP_126398254.1">
    <property type="nucleotide sequence ID" value="NZ_AP018907.1"/>
</dbReference>
<organism evidence="1 2">
    <name type="scientific">Blastochloris tepida</name>
    <dbReference type="NCBI Taxonomy" id="2233851"/>
    <lineage>
        <taxon>Bacteria</taxon>
        <taxon>Pseudomonadati</taxon>
        <taxon>Pseudomonadota</taxon>
        <taxon>Alphaproteobacteria</taxon>
        <taxon>Hyphomicrobiales</taxon>
        <taxon>Blastochloridaceae</taxon>
        <taxon>Blastochloris</taxon>
    </lineage>
</organism>
<dbReference type="OrthoDB" id="9962672at2"/>
<name>A0A348FYK2_9HYPH</name>
<dbReference type="EMBL" id="AP018907">
    <property type="protein sequence ID" value="BBF92385.1"/>
    <property type="molecule type" value="Genomic_DNA"/>
</dbReference>
<gene>
    <name evidence="1" type="ORF">BLTE_10700</name>
</gene>
<evidence type="ECO:0000313" key="2">
    <source>
        <dbReference type="Proteomes" id="UP000266934"/>
    </source>
</evidence>
<keyword evidence="2" id="KW-1185">Reference proteome</keyword>
<reference evidence="1 2" key="1">
    <citation type="submission" date="2018-08" db="EMBL/GenBank/DDBJ databases">
        <title>Complete genome sequencing of Blastochloris tepida GI.</title>
        <authorList>
            <person name="Tsukatani Y."/>
            <person name="Mori H."/>
        </authorList>
    </citation>
    <scope>NUCLEOTIDE SEQUENCE [LARGE SCALE GENOMIC DNA]</scope>
    <source>
        <strain evidence="1 2">GI</strain>
    </source>
</reference>
<evidence type="ECO:0008006" key="3">
    <source>
        <dbReference type="Google" id="ProtNLM"/>
    </source>
</evidence>
<proteinExistence type="predicted"/>
<dbReference type="Proteomes" id="UP000266934">
    <property type="component" value="Chromosome"/>
</dbReference>
<protein>
    <recommendedName>
        <fullName evidence="3">Transcription regulator PadR N-terminal domain-containing protein</fullName>
    </recommendedName>
</protein>
<dbReference type="AlphaFoldDB" id="A0A348FYK2"/>
<dbReference type="KEGG" id="blag:BLTE_10700"/>
<sequence length="81" mass="8868">MNGLPLNGEKTHPLSEHALGVLRRLRDRGPVEAYQINPGVRNRLTRGPEAEWLAAPFRGPGDRQYYCITKAGRAALESSGG</sequence>